<dbReference type="EMBL" id="CP046908">
    <property type="protein sequence ID" value="QGZ33921.1"/>
    <property type="molecule type" value="Genomic_DNA"/>
</dbReference>
<dbReference type="KEGG" id="siw:GH266_04990"/>
<feature type="compositionally biased region" description="Low complexity" evidence="1">
    <location>
        <begin position="51"/>
        <end position="63"/>
    </location>
</feature>
<dbReference type="RefSeq" id="WP_158192911.1">
    <property type="nucleotide sequence ID" value="NZ_CP046908.1"/>
</dbReference>
<dbReference type="OrthoDB" id="7841576at2"/>
<proteinExistence type="predicted"/>
<evidence type="ECO:0000313" key="2">
    <source>
        <dbReference type="EMBL" id="QGZ33921.1"/>
    </source>
</evidence>
<dbReference type="Proteomes" id="UP000435648">
    <property type="component" value="Chromosome"/>
</dbReference>
<evidence type="ECO:0000256" key="1">
    <source>
        <dbReference type="SAM" id="MobiDB-lite"/>
    </source>
</evidence>
<sequence>MTFFDLQRFAPCRAPDGAGGAGGGGGGGLAGAAGAGSGAGAGGEPGGGDGKTPPAGAGAWTPPEGLPAEFVGSTPDETIAKMLPAYTDVSRRAEGLREKLSTAPKAPDTVDGYTFQPDEKLAPYFRDLENNPVWTNARQAAKEAGLSNEQLQKFVSGVYGPLVDGGLLGAPYDAAAEIKSFSTAGGFDAKSAQNALVEADGFAKGLAKQLKGVPEAMKTDVEALLLTLTDTAAGNFLLRGLSGRLAENGIRIAGESVTQGELTDEDVKKLHADPKIDPRNRNHPDPNKRFDEDLRRRYDEATNRPKR</sequence>
<feature type="compositionally biased region" description="Gly residues" evidence="1">
    <location>
        <begin position="17"/>
        <end position="50"/>
    </location>
</feature>
<gene>
    <name evidence="2" type="ORF">GH266_04990</name>
</gene>
<accession>A0A857C4V6</accession>
<feature type="region of interest" description="Disordered" evidence="1">
    <location>
        <begin position="261"/>
        <end position="307"/>
    </location>
</feature>
<reference evidence="2 3" key="1">
    <citation type="submission" date="2019-12" db="EMBL/GenBank/DDBJ databases">
        <title>The genome of Stappia indica PHM037.</title>
        <authorList>
            <person name="Kacar D."/>
            <person name="Galan B."/>
            <person name="Canedo L."/>
            <person name="Rodriguez P."/>
            <person name="de la Calle F."/>
            <person name="Garcia J.L."/>
        </authorList>
    </citation>
    <scope>NUCLEOTIDE SEQUENCE [LARGE SCALE GENOMIC DNA]</scope>
    <source>
        <strain evidence="2 3">PHM037</strain>
    </source>
</reference>
<name>A0A857C4V6_9HYPH</name>
<feature type="region of interest" description="Disordered" evidence="1">
    <location>
        <begin position="1"/>
        <end position="72"/>
    </location>
</feature>
<evidence type="ECO:0000313" key="3">
    <source>
        <dbReference type="Proteomes" id="UP000435648"/>
    </source>
</evidence>
<protein>
    <submittedName>
        <fullName evidence="2">Uncharacterized protein</fullName>
    </submittedName>
</protein>
<organism evidence="2 3">
    <name type="scientific">Stappia indica</name>
    <dbReference type="NCBI Taxonomy" id="538381"/>
    <lineage>
        <taxon>Bacteria</taxon>
        <taxon>Pseudomonadati</taxon>
        <taxon>Pseudomonadota</taxon>
        <taxon>Alphaproteobacteria</taxon>
        <taxon>Hyphomicrobiales</taxon>
        <taxon>Stappiaceae</taxon>
        <taxon>Stappia</taxon>
    </lineage>
</organism>
<feature type="compositionally biased region" description="Basic and acidic residues" evidence="1">
    <location>
        <begin position="265"/>
        <end position="307"/>
    </location>
</feature>
<dbReference type="AlphaFoldDB" id="A0A857C4V6"/>